<gene>
    <name evidence="1" type="ORF">RBSH_02572</name>
</gene>
<comment type="caution">
    <text evidence="1">The sequence shown here is derived from an EMBL/GenBank/DDBJ whole genome shotgun (WGS) entry which is preliminary data.</text>
</comment>
<dbReference type="AlphaFoldDB" id="K5DGR9"/>
<name>K5DGR9_RHOBT</name>
<organism evidence="1 2">
    <name type="scientific">Rhodopirellula baltica SH28</name>
    <dbReference type="NCBI Taxonomy" id="993517"/>
    <lineage>
        <taxon>Bacteria</taxon>
        <taxon>Pseudomonadati</taxon>
        <taxon>Planctomycetota</taxon>
        <taxon>Planctomycetia</taxon>
        <taxon>Pirellulales</taxon>
        <taxon>Pirellulaceae</taxon>
        <taxon>Rhodopirellula</taxon>
    </lineage>
</organism>
<evidence type="ECO:0000313" key="1">
    <source>
        <dbReference type="EMBL" id="EKK02024.1"/>
    </source>
</evidence>
<dbReference type="Proteomes" id="UP000007993">
    <property type="component" value="Unassembled WGS sequence"/>
</dbReference>
<dbReference type="PATRIC" id="fig|993517.3.peg.2781"/>
<evidence type="ECO:0000313" key="2">
    <source>
        <dbReference type="Proteomes" id="UP000007993"/>
    </source>
</evidence>
<dbReference type="EMBL" id="AMCW01000071">
    <property type="protein sequence ID" value="EKK02024.1"/>
    <property type="molecule type" value="Genomic_DNA"/>
</dbReference>
<reference evidence="1 2" key="1">
    <citation type="journal article" date="2013" name="Mar. Genomics">
        <title>Expression of sulfatases in Rhodopirellula baltica and the diversity of sulfatases in the genus Rhodopirellula.</title>
        <authorList>
            <person name="Wegner C.E."/>
            <person name="Richter-Heitmann T."/>
            <person name="Klindworth A."/>
            <person name="Klockow C."/>
            <person name="Richter M."/>
            <person name="Achstetter T."/>
            <person name="Glockner F.O."/>
            <person name="Harder J."/>
        </authorList>
    </citation>
    <scope>NUCLEOTIDE SEQUENCE [LARGE SCALE GENOMIC DNA]</scope>
    <source>
        <strain evidence="1 2">SH28</strain>
    </source>
</reference>
<accession>K5DGR9</accession>
<protein>
    <submittedName>
        <fullName evidence="1">Uncharacterized protein</fullName>
    </submittedName>
</protein>
<sequence length="45" mass="5045">MGGSSRRAAPSWSLGEGFAERRKWWEEGRAESGCEHQSKFATESD</sequence>
<proteinExistence type="predicted"/>